<reference evidence="10" key="1">
    <citation type="submission" date="2022-03" db="EMBL/GenBank/DDBJ databases">
        <title>Brevibacterium spongiae sp. nov., isolated from marine sponge.</title>
        <authorList>
            <person name="Li Z."/>
            <person name="Zhang M."/>
        </authorList>
    </citation>
    <scope>NUCLEOTIDE SEQUENCE</scope>
    <source>
        <strain evidence="10">WHS-Z9</strain>
    </source>
</reference>
<dbReference type="Gene3D" id="1.10.540.10">
    <property type="entry name" value="Acyl-CoA dehydrogenase/oxidase, N-terminal domain"/>
    <property type="match status" value="1"/>
</dbReference>
<dbReference type="InterPro" id="IPR006091">
    <property type="entry name" value="Acyl-CoA_Oxase/DH_mid-dom"/>
</dbReference>
<comment type="cofactor">
    <cofactor evidence="1 6">
        <name>FAD</name>
        <dbReference type="ChEBI" id="CHEBI:57692"/>
    </cofactor>
</comment>
<evidence type="ECO:0000259" key="9">
    <source>
        <dbReference type="Pfam" id="PF02771"/>
    </source>
</evidence>
<dbReference type="Gene3D" id="1.20.140.10">
    <property type="entry name" value="Butyryl-CoA Dehydrogenase, subunit A, domain 3"/>
    <property type="match status" value="1"/>
</dbReference>
<gene>
    <name evidence="10" type="ORF">L1F31_01825</name>
</gene>
<evidence type="ECO:0000256" key="2">
    <source>
        <dbReference type="ARBA" id="ARBA00009347"/>
    </source>
</evidence>
<dbReference type="SUPFAM" id="SSF56645">
    <property type="entry name" value="Acyl-CoA dehydrogenase NM domain-like"/>
    <property type="match status" value="1"/>
</dbReference>
<name>A0ABY5SPG1_9MICO</name>
<dbReference type="PIRSF" id="PIRSF016578">
    <property type="entry name" value="HsaA"/>
    <property type="match status" value="1"/>
</dbReference>
<evidence type="ECO:0000259" key="8">
    <source>
        <dbReference type="Pfam" id="PF02770"/>
    </source>
</evidence>
<evidence type="ECO:0000256" key="3">
    <source>
        <dbReference type="ARBA" id="ARBA00022630"/>
    </source>
</evidence>
<evidence type="ECO:0000313" key="10">
    <source>
        <dbReference type="EMBL" id="UVI36428.1"/>
    </source>
</evidence>
<keyword evidence="3 6" id="KW-0285">Flavoprotein</keyword>
<evidence type="ECO:0000256" key="6">
    <source>
        <dbReference type="RuleBase" id="RU362125"/>
    </source>
</evidence>
<comment type="similarity">
    <text evidence="2 6">Belongs to the acyl-CoA dehydrogenase family.</text>
</comment>
<protein>
    <submittedName>
        <fullName evidence="10">Acyl-CoA dehydrogenase family protein</fullName>
    </submittedName>
</protein>
<dbReference type="Proteomes" id="UP001064879">
    <property type="component" value="Chromosome"/>
</dbReference>
<dbReference type="SUPFAM" id="SSF47203">
    <property type="entry name" value="Acyl-CoA dehydrogenase C-terminal domain-like"/>
    <property type="match status" value="1"/>
</dbReference>
<accession>A0ABY5SPG1</accession>
<dbReference type="InterPro" id="IPR037069">
    <property type="entry name" value="AcylCoA_DH/ox_N_sf"/>
</dbReference>
<dbReference type="InterPro" id="IPR013786">
    <property type="entry name" value="AcylCoA_DH/ox_N"/>
</dbReference>
<keyword evidence="11" id="KW-1185">Reference proteome</keyword>
<dbReference type="Pfam" id="PF02770">
    <property type="entry name" value="Acyl-CoA_dh_M"/>
    <property type="match status" value="1"/>
</dbReference>
<evidence type="ECO:0000256" key="4">
    <source>
        <dbReference type="ARBA" id="ARBA00022827"/>
    </source>
</evidence>
<dbReference type="InterPro" id="IPR046373">
    <property type="entry name" value="Acyl-CoA_Oxase/DH_mid-dom_sf"/>
</dbReference>
<evidence type="ECO:0000256" key="1">
    <source>
        <dbReference type="ARBA" id="ARBA00001974"/>
    </source>
</evidence>
<feature type="domain" description="Acyl-CoA dehydrogenase/oxidase C-terminal" evidence="7">
    <location>
        <begin position="210"/>
        <end position="357"/>
    </location>
</feature>
<dbReference type="InterPro" id="IPR036250">
    <property type="entry name" value="AcylCo_DH-like_C"/>
</dbReference>
<evidence type="ECO:0000313" key="11">
    <source>
        <dbReference type="Proteomes" id="UP001064879"/>
    </source>
</evidence>
<dbReference type="CDD" id="cd00567">
    <property type="entry name" value="ACAD"/>
    <property type="match status" value="1"/>
</dbReference>
<dbReference type="EMBL" id="CP093443">
    <property type="protein sequence ID" value="UVI36428.1"/>
    <property type="molecule type" value="Genomic_DNA"/>
</dbReference>
<proteinExistence type="inferred from homology"/>
<dbReference type="Gene3D" id="2.40.110.10">
    <property type="entry name" value="Butyryl-CoA Dehydrogenase, subunit A, domain 2"/>
    <property type="match status" value="1"/>
</dbReference>
<feature type="domain" description="Acyl-CoA oxidase/dehydrogenase middle" evidence="8">
    <location>
        <begin position="103"/>
        <end position="197"/>
    </location>
</feature>
<sequence>MAADFGPEYFLSAARNGQKTDELWAALAEPGFLGVSIPEEYGGGGGGITELTAVVEETAAAGCPLVMLMVSPAICGTVLARFGSTAQRETWLPGLADGSIKMAFAVTEPDAGSNTHAITTTATCGPDGWTLRGTKYYISGVDEAAGILVVAATRDESGQPLGTSLFIVPVDAPGLQKTLIPMEIAAPEKQFTLHFDDVALPPEAVVGDVGGGFRSVFQGLNPERITGAAVETGIGRYALEQAARYGLERSVWGAPIGTHQGLSHPLAAAKIELELARLMMWKAAGLHDAGVDASEAANMAKYSAAEAALRCVDQAIQMHGGNGLASEYALAPYWGLARLLRIAPVSREMVLNHVAQHSLGLPKSYGGSRS</sequence>
<evidence type="ECO:0000256" key="5">
    <source>
        <dbReference type="ARBA" id="ARBA00023002"/>
    </source>
</evidence>
<dbReference type="PANTHER" id="PTHR48083">
    <property type="entry name" value="MEDIUM-CHAIN SPECIFIC ACYL-COA DEHYDROGENASE, MITOCHONDRIAL-RELATED"/>
    <property type="match status" value="1"/>
</dbReference>
<evidence type="ECO:0000259" key="7">
    <source>
        <dbReference type="Pfam" id="PF00441"/>
    </source>
</evidence>
<dbReference type="InterPro" id="IPR009075">
    <property type="entry name" value="AcylCo_DH/oxidase_C"/>
</dbReference>
<keyword evidence="5 6" id="KW-0560">Oxidoreductase</keyword>
<dbReference type="InterPro" id="IPR050741">
    <property type="entry name" value="Acyl-CoA_dehydrogenase"/>
</dbReference>
<dbReference type="Pfam" id="PF00441">
    <property type="entry name" value="Acyl-CoA_dh_1"/>
    <property type="match status" value="1"/>
</dbReference>
<dbReference type="Pfam" id="PF02771">
    <property type="entry name" value="Acyl-CoA_dh_N"/>
    <property type="match status" value="1"/>
</dbReference>
<keyword evidence="4 6" id="KW-0274">FAD</keyword>
<organism evidence="10 11">
    <name type="scientific">Brevibacterium spongiae</name>
    <dbReference type="NCBI Taxonomy" id="2909672"/>
    <lineage>
        <taxon>Bacteria</taxon>
        <taxon>Bacillati</taxon>
        <taxon>Actinomycetota</taxon>
        <taxon>Actinomycetes</taxon>
        <taxon>Micrococcales</taxon>
        <taxon>Brevibacteriaceae</taxon>
        <taxon>Brevibacterium</taxon>
    </lineage>
</organism>
<feature type="domain" description="Acyl-CoA dehydrogenase/oxidase N-terminal" evidence="9">
    <location>
        <begin position="15"/>
        <end position="98"/>
    </location>
</feature>
<dbReference type="InterPro" id="IPR009100">
    <property type="entry name" value="AcylCoA_DH/oxidase_NM_dom_sf"/>
</dbReference>
<dbReference type="PANTHER" id="PTHR48083:SF1">
    <property type="entry name" value="DEHYDROGENASE, PUTATIVE (AFU_ORTHOLOGUE AFUA_7G06510)-RELATED"/>
    <property type="match status" value="1"/>
</dbReference>